<dbReference type="InterPro" id="IPR021858">
    <property type="entry name" value="Fun_TF"/>
</dbReference>
<keyword evidence="4" id="KW-0238">DNA-binding</keyword>
<evidence type="ECO:0000256" key="2">
    <source>
        <dbReference type="ARBA" id="ARBA00022833"/>
    </source>
</evidence>
<gene>
    <name evidence="7" type="ORF">FJTKL_08242</name>
</gene>
<keyword evidence="6" id="KW-0539">Nucleus</keyword>
<evidence type="ECO:0000313" key="8">
    <source>
        <dbReference type="Proteomes" id="UP001600888"/>
    </source>
</evidence>
<comment type="caution">
    <text evidence="7">The sequence shown here is derived from an EMBL/GenBank/DDBJ whole genome shotgun (WGS) entry which is preliminary data.</text>
</comment>
<keyword evidence="8" id="KW-1185">Reference proteome</keyword>
<dbReference type="Pfam" id="PF11951">
    <property type="entry name" value="Fungal_trans_2"/>
    <property type="match status" value="1"/>
</dbReference>
<proteinExistence type="predicted"/>
<protein>
    <recommendedName>
        <fullName evidence="9">C6 zinc finger domain-containing protein</fullName>
    </recommendedName>
</protein>
<evidence type="ECO:0000313" key="7">
    <source>
        <dbReference type="EMBL" id="KAL2285293.1"/>
    </source>
</evidence>
<evidence type="ECO:0000256" key="3">
    <source>
        <dbReference type="ARBA" id="ARBA00023015"/>
    </source>
</evidence>
<dbReference type="Proteomes" id="UP001600888">
    <property type="component" value="Unassembled WGS sequence"/>
</dbReference>
<dbReference type="PANTHER" id="PTHR37534:SF49">
    <property type="entry name" value="LYSINE BIOSYNTHESIS REGULATORY PROTEIN LYS14"/>
    <property type="match status" value="1"/>
</dbReference>
<dbReference type="EMBL" id="JBAWTH010000031">
    <property type="protein sequence ID" value="KAL2285293.1"/>
    <property type="molecule type" value="Genomic_DNA"/>
</dbReference>
<keyword evidence="5" id="KW-0804">Transcription</keyword>
<keyword evidence="3" id="KW-0805">Transcription regulation</keyword>
<sequence>MQGLHESLAAPSYYGSDMCAEAQLATSMMLCMYYVFDEKEPAHFHLHLNGAKNILSNMSRRQREQPVSQFLIEWLLYYDVLSTFAHPSRTIQDELSATSYSNLLPNTIVGLLGCSTEVFRSISSINLMRTVTLDPGAEQHDLDKTFQRRVALEQKLQSARQQLGPDEVSLSTAAEIKAASATAELYRLASLLYLQRVVPDPGDEVRRVAYLRQAFAALGEVPVATGPWPVFVIACEARTDEERIYILETLDRMDKVRNVGNVRVMRTILETIWKQRDLQENSDTVETKQWWLCAESSVAVPWFA</sequence>
<dbReference type="PANTHER" id="PTHR37534">
    <property type="entry name" value="TRANSCRIPTIONAL ACTIVATOR PROTEIN UGA3"/>
    <property type="match status" value="1"/>
</dbReference>
<name>A0ABR4ES84_9PEZI</name>
<evidence type="ECO:0008006" key="9">
    <source>
        <dbReference type="Google" id="ProtNLM"/>
    </source>
</evidence>
<evidence type="ECO:0000256" key="5">
    <source>
        <dbReference type="ARBA" id="ARBA00023163"/>
    </source>
</evidence>
<evidence type="ECO:0000256" key="6">
    <source>
        <dbReference type="ARBA" id="ARBA00023242"/>
    </source>
</evidence>
<keyword evidence="2" id="KW-0862">Zinc</keyword>
<comment type="subcellular location">
    <subcellularLocation>
        <location evidence="1">Nucleus</location>
    </subcellularLocation>
</comment>
<evidence type="ECO:0000256" key="4">
    <source>
        <dbReference type="ARBA" id="ARBA00023125"/>
    </source>
</evidence>
<organism evidence="7 8">
    <name type="scientific">Diaporthe vaccinii</name>
    <dbReference type="NCBI Taxonomy" id="105482"/>
    <lineage>
        <taxon>Eukaryota</taxon>
        <taxon>Fungi</taxon>
        <taxon>Dikarya</taxon>
        <taxon>Ascomycota</taxon>
        <taxon>Pezizomycotina</taxon>
        <taxon>Sordariomycetes</taxon>
        <taxon>Sordariomycetidae</taxon>
        <taxon>Diaporthales</taxon>
        <taxon>Diaporthaceae</taxon>
        <taxon>Diaporthe</taxon>
        <taxon>Diaporthe eres species complex</taxon>
    </lineage>
</organism>
<evidence type="ECO:0000256" key="1">
    <source>
        <dbReference type="ARBA" id="ARBA00004123"/>
    </source>
</evidence>
<reference evidence="7 8" key="1">
    <citation type="submission" date="2024-03" db="EMBL/GenBank/DDBJ databases">
        <title>A high-quality draft genome sequence of Diaporthe vaccinii, a causative agent of upright dieback and viscid rot disease in cranberry plants.</title>
        <authorList>
            <person name="Sarrasin M."/>
            <person name="Lang B.F."/>
            <person name="Burger G."/>
        </authorList>
    </citation>
    <scope>NUCLEOTIDE SEQUENCE [LARGE SCALE GENOMIC DNA]</scope>
    <source>
        <strain evidence="7 8">IS7</strain>
    </source>
</reference>
<accession>A0ABR4ES84</accession>